<feature type="transmembrane region" description="Helical" evidence="2">
    <location>
        <begin position="82"/>
        <end position="102"/>
    </location>
</feature>
<comment type="caution">
    <text evidence="3">The sequence shown here is derived from an EMBL/GenBank/DDBJ whole genome shotgun (WGS) entry which is preliminary data.</text>
</comment>
<gene>
    <name evidence="3" type="ORF">EJK17_02575</name>
</gene>
<name>A0A437SWZ2_9LACO</name>
<dbReference type="Gene3D" id="1.20.1250.20">
    <property type="entry name" value="MFS general substrate transporter like domains"/>
    <property type="match status" value="1"/>
</dbReference>
<keyword evidence="4" id="KW-1185">Reference proteome</keyword>
<dbReference type="InterPro" id="IPR036259">
    <property type="entry name" value="MFS_trans_sf"/>
</dbReference>
<dbReference type="PANTHER" id="PTHR23520:SF5">
    <property type="entry name" value="TRANSPORTER, PUTATIVE (AFU_ORTHOLOGUE AFUA_3G04000)-RELATED"/>
    <property type="match status" value="1"/>
</dbReference>
<dbReference type="Proteomes" id="UP000288291">
    <property type="component" value="Unassembled WGS sequence"/>
</dbReference>
<dbReference type="SUPFAM" id="SSF103473">
    <property type="entry name" value="MFS general substrate transporter"/>
    <property type="match status" value="1"/>
</dbReference>
<feature type="transmembrane region" description="Helical" evidence="2">
    <location>
        <begin position="108"/>
        <end position="128"/>
    </location>
</feature>
<feature type="transmembrane region" description="Helical" evidence="2">
    <location>
        <begin position="314"/>
        <end position="334"/>
    </location>
</feature>
<dbReference type="GO" id="GO:0022857">
    <property type="term" value="F:transmembrane transporter activity"/>
    <property type="evidence" value="ECO:0007669"/>
    <property type="project" value="InterPro"/>
</dbReference>
<dbReference type="AlphaFoldDB" id="A0A437SWZ2"/>
<feature type="transmembrane region" description="Helical" evidence="2">
    <location>
        <begin position="202"/>
        <end position="221"/>
    </location>
</feature>
<evidence type="ECO:0000256" key="1">
    <source>
        <dbReference type="ARBA" id="ARBA00004651"/>
    </source>
</evidence>
<feature type="transmembrane region" description="Helical" evidence="2">
    <location>
        <begin position="140"/>
        <end position="167"/>
    </location>
</feature>
<keyword evidence="2" id="KW-0472">Membrane</keyword>
<dbReference type="InterPro" id="IPR011701">
    <property type="entry name" value="MFS"/>
</dbReference>
<dbReference type="CDD" id="cd06174">
    <property type="entry name" value="MFS"/>
    <property type="match status" value="1"/>
</dbReference>
<dbReference type="PANTHER" id="PTHR23520">
    <property type="entry name" value="TRANSPORTER, PUTATIVE (AFU_ORTHOLOGUE AFUA_3G04000)-RELATED"/>
    <property type="match status" value="1"/>
</dbReference>
<reference evidence="3 4" key="1">
    <citation type="submission" date="2018-12" db="EMBL/GenBank/DDBJ databases">
        <authorList>
            <person name="Meng J."/>
        </authorList>
    </citation>
    <scope>NUCLEOTIDE SEQUENCE [LARGE SCALE GENOMIC DNA]</scope>
    <source>
        <strain evidence="3 4">HT111-2</strain>
    </source>
</reference>
<feature type="transmembrane region" description="Helical" evidence="2">
    <location>
        <begin position="340"/>
        <end position="360"/>
    </location>
</feature>
<proteinExistence type="predicted"/>
<protein>
    <submittedName>
        <fullName evidence="3">MFS transporter</fullName>
    </submittedName>
</protein>
<dbReference type="Pfam" id="PF07690">
    <property type="entry name" value="MFS_1"/>
    <property type="match status" value="1"/>
</dbReference>
<accession>A0A437SWZ2</accession>
<feature type="transmembrane region" description="Helical" evidence="2">
    <location>
        <begin position="380"/>
        <end position="398"/>
    </location>
</feature>
<keyword evidence="2" id="KW-0812">Transmembrane</keyword>
<feature type="transmembrane region" description="Helical" evidence="2">
    <location>
        <begin position="418"/>
        <end position="437"/>
    </location>
</feature>
<dbReference type="EMBL" id="RXIA01000005">
    <property type="protein sequence ID" value="RVU71347.1"/>
    <property type="molecule type" value="Genomic_DNA"/>
</dbReference>
<keyword evidence="2" id="KW-1133">Transmembrane helix</keyword>
<feature type="transmembrane region" description="Helical" evidence="2">
    <location>
        <begin position="20"/>
        <end position="37"/>
    </location>
</feature>
<feature type="transmembrane region" description="Helical" evidence="2">
    <location>
        <begin position="288"/>
        <end position="307"/>
    </location>
</feature>
<dbReference type="RefSeq" id="WP_127796166.1">
    <property type="nucleotide sequence ID" value="NZ_ML136874.1"/>
</dbReference>
<dbReference type="GO" id="GO:0005886">
    <property type="term" value="C:plasma membrane"/>
    <property type="evidence" value="ECO:0007669"/>
    <property type="project" value="UniProtKB-SubCell"/>
</dbReference>
<evidence type="ECO:0000256" key="2">
    <source>
        <dbReference type="SAM" id="Phobius"/>
    </source>
</evidence>
<evidence type="ECO:0000313" key="4">
    <source>
        <dbReference type="Proteomes" id="UP000288291"/>
    </source>
</evidence>
<feature type="transmembrane region" description="Helical" evidence="2">
    <location>
        <begin position="49"/>
        <end position="70"/>
    </location>
</feature>
<organism evidence="3 4">
    <name type="scientific">Lactobacillus xujianguonis</name>
    <dbReference type="NCBI Taxonomy" id="2495899"/>
    <lineage>
        <taxon>Bacteria</taxon>
        <taxon>Bacillati</taxon>
        <taxon>Bacillota</taxon>
        <taxon>Bacilli</taxon>
        <taxon>Lactobacillales</taxon>
        <taxon>Lactobacillaceae</taxon>
        <taxon>Lactobacillus</taxon>
    </lineage>
</organism>
<comment type="subcellular location">
    <subcellularLocation>
        <location evidence="1">Cell membrane</location>
        <topology evidence="1">Multi-pass membrane protein</topology>
    </subcellularLocation>
</comment>
<feature type="transmembrane region" description="Helical" evidence="2">
    <location>
        <begin position="253"/>
        <end position="276"/>
    </location>
</feature>
<evidence type="ECO:0000313" key="3">
    <source>
        <dbReference type="EMBL" id="RVU71347.1"/>
    </source>
</evidence>
<sequence>MTKEEKEVVRQWNPRYKRNVYIYLCIYGILGAVTGITNDAALSYYKIVAPHLISGLNIFNAATAILMSLMITTVHKWGYRKILLVLPPMTAIFMALTCVTTNQAVIMIAYTISWTAIGVYDLMYPLMWTSYVPGKIRTKMFSVVMIVNLITQTICTFLGGKAIVLFFSMIRKISYGEASTLSARPETMVGQTLVDYTNSYRILLLITAAVTMLAFILALFIKDIPSDYRSEGTASNTKTDKKAMYKKLLNKKAVMWIAYIAGVQLGARLIAVYVPIYLNNYLHIPRDVTSTINTFVQAAMLIGYFFAPFLEKKLGAIVSVAAGTLTCVPVMLLLANGRHLGSGMVLFVIVGILLFLRTGLANATMPIQQEVQMVIVDKDLRPAFTAVVQIAYAVVGVIDGLFTEFYLFNTQDGYANAYYIAAVIYVIASVVLLVFFAKKYNRILETSHQQEE</sequence>